<sequence>MNLEIFKNENFEIRVAVDENNEPLFCLADVCRVLEIQNSSDVKKSIKSEFDDYLDLIYPILDNLGREQNATFITEPQLYFVLMRSDKLKAKPFRKWINCEILPTIRKHGGYLTDAKIQEVLSNPDTIIKLATDLKAEREKRKALELEKEANTHYISFAKSVEASATSALIGDFIKTLCDENDVRVGRNRIFKWLRDEKYLMKDNIPFQKWLDAGYFEVIPQIIITTKGNKERFTTRITAKGQVALSAKICEAFKKKVA</sequence>
<evidence type="ECO:0000259" key="1">
    <source>
        <dbReference type="PROSITE" id="PS51750"/>
    </source>
</evidence>
<organism evidence="2 3">
    <name type="scientific">Campylobacter anatolicus</name>
    <dbReference type="NCBI Taxonomy" id="2829105"/>
    <lineage>
        <taxon>Bacteria</taxon>
        <taxon>Pseudomonadati</taxon>
        <taxon>Campylobacterota</taxon>
        <taxon>Epsilonproteobacteria</taxon>
        <taxon>Campylobacterales</taxon>
        <taxon>Campylobacteraceae</taxon>
        <taxon>Campylobacter</taxon>
    </lineage>
</organism>
<dbReference type="PROSITE" id="PS51750">
    <property type="entry name" value="BRO_N"/>
    <property type="match status" value="1"/>
</dbReference>
<name>A0ABS5HJJ3_9BACT</name>
<dbReference type="PANTHER" id="PTHR36180:SF2">
    <property type="entry name" value="BRO FAMILY PROTEIN"/>
    <property type="match status" value="1"/>
</dbReference>
<evidence type="ECO:0000313" key="2">
    <source>
        <dbReference type="EMBL" id="MBR8464426.1"/>
    </source>
</evidence>
<feature type="domain" description="Bro-N" evidence="1">
    <location>
        <begin position="1"/>
        <end position="109"/>
    </location>
</feature>
<proteinExistence type="predicted"/>
<dbReference type="EMBL" id="JAGSSW010000008">
    <property type="protein sequence ID" value="MBR8464426.1"/>
    <property type="molecule type" value="Genomic_DNA"/>
</dbReference>
<accession>A0ABS5HJJ3</accession>
<protein>
    <submittedName>
        <fullName evidence="2">Phage antirepressor KilAC domain-containing protein</fullName>
    </submittedName>
</protein>
<gene>
    <name evidence="2" type="ORF">KDD93_07595</name>
</gene>
<dbReference type="PANTHER" id="PTHR36180">
    <property type="entry name" value="DNA-BINDING PROTEIN-RELATED-RELATED"/>
    <property type="match status" value="1"/>
</dbReference>
<comment type="caution">
    <text evidence="2">The sequence shown here is derived from an EMBL/GenBank/DDBJ whole genome shotgun (WGS) entry which is preliminary data.</text>
</comment>
<dbReference type="SMART" id="SM01040">
    <property type="entry name" value="Bro-N"/>
    <property type="match status" value="1"/>
</dbReference>
<evidence type="ECO:0000313" key="3">
    <source>
        <dbReference type="Proteomes" id="UP000682951"/>
    </source>
</evidence>
<dbReference type="Proteomes" id="UP000682951">
    <property type="component" value="Unassembled WGS sequence"/>
</dbReference>
<keyword evidence="3" id="KW-1185">Reference proteome</keyword>
<dbReference type="RefSeq" id="WP_212142317.1">
    <property type="nucleotide sequence ID" value="NZ_JAGSSW010000008.1"/>
</dbReference>
<dbReference type="InterPro" id="IPR005039">
    <property type="entry name" value="Ant_C"/>
</dbReference>
<reference evidence="2 3" key="1">
    <citation type="submission" date="2021-04" db="EMBL/GenBank/DDBJ databases">
        <title>Molecular and phenotypic characterization and identification of bacterial isolates recovered from the Anatolian ground squirrels (Spermophilus xanthoprymnus) and which have the potential to form a new species in the Campylobacter genus.</title>
        <authorList>
            <person name="Aydin F."/>
            <person name="Abay S."/>
            <person name="Kayman T."/>
            <person name="Karakaya E."/>
            <person name="Mustak H.K."/>
            <person name="Mustak I.B."/>
            <person name="Bilgin N."/>
            <person name="Duzler A."/>
            <person name="Sahin O."/>
            <person name="Guran O."/>
            <person name="Saticioglu I.B."/>
        </authorList>
    </citation>
    <scope>NUCLEOTIDE SEQUENCE [LARGE SCALE GENOMIC DNA]</scope>
    <source>
        <strain evidence="3">faydin-G24</strain>
    </source>
</reference>
<dbReference type="Pfam" id="PF03374">
    <property type="entry name" value="ANT"/>
    <property type="match status" value="1"/>
</dbReference>
<dbReference type="Pfam" id="PF02498">
    <property type="entry name" value="Bro-N"/>
    <property type="match status" value="1"/>
</dbReference>
<dbReference type="InterPro" id="IPR003497">
    <property type="entry name" value="BRO_N_domain"/>
</dbReference>